<dbReference type="KEGG" id="fpf:DCC35_14735"/>
<feature type="domain" description="N-acetyltransferase" evidence="1">
    <location>
        <begin position="1"/>
        <end position="154"/>
    </location>
</feature>
<keyword evidence="3" id="KW-1185">Reference proteome</keyword>
<name>A0A4D7JYX1_9BACT</name>
<dbReference type="EMBL" id="CP028923">
    <property type="protein sequence ID" value="QCK15905.1"/>
    <property type="molecule type" value="Genomic_DNA"/>
</dbReference>
<protein>
    <recommendedName>
        <fullName evidence="1">N-acetyltransferase domain-containing protein</fullName>
    </recommendedName>
</protein>
<proteinExistence type="predicted"/>
<dbReference type="RefSeq" id="WP_137091502.1">
    <property type="nucleotide sequence ID" value="NZ_CP028923.1"/>
</dbReference>
<dbReference type="InterPro" id="IPR000182">
    <property type="entry name" value="GNAT_dom"/>
</dbReference>
<dbReference type="InterPro" id="IPR016181">
    <property type="entry name" value="Acyl_CoA_acyltransferase"/>
</dbReference>
<reference evidence="2 3" key="1">
    <citation type="submission" date="2018-04" db="EMBL/GenBank/DDBJ databases">
        <title>Complete genome uncultured novel isolate.</title>
        <authorList>
            <person name="Merlino G."/>
        </authorList>
    </citation>
    <scope>NUCLEOTIDE SEQUENCE [LARGE SCALE GENOMIC DNA]</scope>
    <source>
        <strain evidence="3">R1DC9</strain>
    </source>
</reference>
<evidence type="ECO:0000313" key="3">
    <source>
        <dbReference type="Proteomes" id="UP000298616"/>
    </source>
</evidence>
<gene>
    <name evidence="2" type="ORF">DCC35_14735</name>
</gene>
<sequence>MTIRPGTHSDIPAIIKLLKLSLGEGLMPKSEKYWQWKHVDNPFGESPVLLAFEGQELVGVRAFMRWRWTNGIETVEAIRAVDTATHPDHQGKGIFKKLTLAALDHCKEMGINMVFNTPNEKSMPGYIKMGWVKAGKLPIGIKILSPFKMAFNYIKNKKASGSGYELLGKENNELIDVIDHSNPEKYIGLTGYLPGIWRTVYSNEYIKWRYAKVPVAKYFSITDSGLYINYRVKENRWGKELRICDIFAAKGVNKSDINKAIKSEAKNIKAVAITFGSVEHYPGKKLISATMNPSIGPIVTWRHIQEVNEKEWLDFNQWSPSLGDLELF</sequence>
<evidence type="ECO:0000259" key="1">
    <source>
        <dbReference type="PROSITE" id="PS51186"/>
    </source>
</evidence>
<dbReference type="Proteomes" id="UP000298616">
    <property type="component" value="Chromosome"/>
</dbReference>
<evidence type="ECO:0000313" key="2">
    <source>
        <dbReference type="EMBL" id="QCK15905.1"/>
    </source>
</evidence>
<dbReference type="Gene3D" id="3.40.630.30">
    <property type="match status" value="1"/>
</dbReference>
<dbReference type="AlphaFoldDB" id="A0A4D7JYX1"/>
<dbReference type="CDD" id="cd04301">
    <property type="entry name" value="NAT_SF"/>
    <property type="match status" value="1"/>
</dbReference>
<accession>A0A4D7JYX1</accession>
<dbReference type="Pfam" id="PF13527">
    <property type="entry name" value="Acetyltransf_9"/>
    <property type="match status" value="1"/>
</dbReference>
<organism evidence="2 3">
    <name type="scientific">Mangrovivirga cuniculi</name>
    <dbReference type="NCBI Taxonomy" id="2715131"/>
    <lineage>
        <taxon>Bacteria</taxon>
        <taxon>Pseudomonadati</taxon>
        <taxon>Bacteroidota</taxon>
        <taxon>Cytophagia</taxon>
        <taxon>Cytophagales</taxon>
        <taxon>Mangrovivirgaceae</taxon>
        <taxon>Mangrovivirga</taxon>
    </lineage>
</organism>
<dbReference type="OrthoDB" id="5570877at2"/>
<dbReference type="PROSITE" id="PS51186">
    <property type="entry name" value="GNAT"/>
    <property type="match status" value="1"/>
</dbReference>
<dbReference type="SUPFAM" id="SSF55729">
    <property type="entry name" value="Acyl-CoA N-acyltransferases (Nat)"/>
    <property type="match status" value="1"/>
</dbReference>
<dbReference type="GO" id="GO:0016747">
    <property type="term" value="F:acyltransferase activity, transferring groups other than amino-acyl groups"/>
    <property type="evidence" value="ECO:0007669"/>
    <property type="project" value="InterPro"/>
</dbReference>